<proteinExistence type="predicted"/>
<dbReference type="EMBL" id="PGGS01001401">
    <property type="protein sequence ID" value="PNH00448.1"/>
    <property type="molecule type" value="Genomic_DNA"/>
</dbReference>
<evidence type="ECO:0000256" key="2">
    <source>
        <dbReference type="ARBA" id="ARBA00022527"/>
    </source>
</evidence>
<keyword evidence="5 8" id="KW-0418">Kinase</keyword>
<dbReference type="PROSITE" id="PS50011">
    <property type="entry name" value="PROTEIN_KINASE_DOM"/>
    <property type="match status" value="1"/>
</dbReference>
<accession>A0A2J7ZJK5</accession>
<comment type="caution">
    <text evidence="8">The sequence shown here is derived from an EMBL/GenBank/DDBJ whole genome shotgun (WGS) entry which is preliminary data.</text>
</comment>
<evidence type="ECO:0000256" key="3">
    <source>
        <dbReference type="ARBA" id="ARBA00022679"/>
    </source>
</evidence>
<keyword evidence="3" id="KW-0808">Transferase</keyword>
<dbReference type="GO" id="GO:0004674">
    <property type="term" value="F:protein serine/threonine kinase activity"/>
    <property type="evidence" value="ECO:0007669"/>
    <property type="project" value="UniProtKB-KW"/>
</dbReference>
<dbReference type="SUPFAM" id="SSF56112">
    <property type="entry name" value="Protein kinase-like (PK-like)"/>
    <property type="match status" value="1"/>
</dbReference>
<organism evidence="8 9">
    <name type="scientific">Tetrabaena socialis</name>
    <dbReference type="NCBI Taxonomy" id="47790"/>
    <lineage>
        <taxon>Eukaryota</taxon>
        <taxon>Viridiplantae</taxon>
        <taxon>Chlorophyta</taxon>
        <taxon>core chlorophytes</taxon>
        <taxon>Chlorophyceae</taxon>
        <taxon>CS clade</taxon>
        <taxon>Chlamydomonadales</taxon>
        <taxon>Tetrabaenaceae</taxon>
        <taxon>Tetrabaena</taxon>
    </lineage>
</organism>
<dbReference type="Proteomes" id="UP000236333">
    <property type="component" value="Unassembled WGS sequence"/>
</dbReference>
<dbReference type="GO" id="GO:0005524">
    <property type="term" value="F:ATP binding"/>
    <property type="evidence" value="ECO:0007669"/>
    <property type="project" value="UniProtKB-KW"/>
</dbReference>
<dbReference type="InterPro" id="IPR000719">
    <property type="entry name" value="Prot_kinase_dom"/>
</dbReference>
<gene>
    <name evidence="8" type="ORF">TSOC_013729</name>
</gene>
<dbReference type="InterPro" id="IPR011009">
    <property type="entry name" value="Kinase-like_dom_sf"/>
</dbReference>
<dbReference type="OrthoDB" id="432483at2759"/>
<evidence type="ECO:0000256" key="6">
    <source>
        <dbReference type="ARBA" id="ARBA00022840"/>
    </source>
</evidence>
<dbReference type="Gene3D" id="1.10.510.10">
    <property type="entry name" value="Transferase(Phosphotransferase) domain 1"/>
    <property type="match status" value="1"/>
</dbReference>
<protein>
    <recommendedName>
        <fullName evidence="1">non-specific serine/threonine protein kinase</fullName>
        <ecNumber evidence="1">2.7.11.1</ecNumber>
    </recommendedName>
</protein>
<feature type="domain" description="Protein kinase" evidence="7">
    <location>
        <begin position="25"/>
        <end position="323"/>
    </location>
</feature>
<evidence type="ECO:0000256" key="5">
    <source>
        <dbReference type="ARBA" id="ARBA00022777"/>
    </source>
</evidence>
<evidence type="ECO:0000256" key="4">
    <source>
        <dbReference type="ARBA" id="ARBA00022741"/>
    </source>
</evidence>
<reference evidence="8 9" key="1">
    <citation type="journal article" date="2017" name="Mol. Biol. Evol.">
        <title>The 4-celled Tetrabaena socialis nuclear genome reveals the essential components for genetic control of cell number at the origin of multicellularity in the volvocine lineage.</title>
        <authorList>
            <person name="Featherston J."/>
            <person name="Arakaki Y."/>
            <person name="Hanschen E.R."/>
            <person name="Ferris P.J."/>
            <person name="Michod R.E."/>
            <person name="Olson B.J.S.C."/>
            <person name="Nozaki H."/>
            <person name="Durand P.M."/>
        </authorList>
    </citation>
    <scope>NUCLEOTIDE SEQUENCE [LARGE SCALE GENOMIC DNA]</scope>
    <source>
        <strain evidence="8 9">NIES-571</strain>
    </source>
</reference>
<keyword evidence="2" id="KW-0723">Serine/threonine-protein kinase</keyword>
<dbReference type="Gene3D" id="3.30.200.20">
    <property type="entry name" value="Phosphorylase Kinase, domain 1"/>
    <property type="match status" value="1"/>
</dbReference>
<evidence type="ECO:0000256" key="1">
    <source>
        <dbReference type="ARBA" id="ARBA00012513"/>
    </source>
</evidence>
<keyword evidence="9" id="KW-1185">Reference proteome</keyword>
<evidence type="ECO:0000313" key="8">
    <source>
        <dbReference type="EMBL" id="PNH00448.1"/>
    </source>
</evidence>
<keyword evidence="4" id="KW-0547">Nucleotide-binding</keyword>
<name>A0A2J7ZJK5_9CHLO</name>
<evidence type="ECO:0000259" key="7">
    <source>
        <dbReference type="PROSITE" id="PS50011"/>
    </source>
</evidence>
<dbReference type="SMART" id="SM00220">
    <property type="entry name" value="S_TKc"/>
    <property type="match status" value="1"/>
</dbReference>
<keyword evidence="6" id="KW-0067">ATP-binding</keyword>
<dbReference type="PANTHER" id="PTHR45637">
    <property type="entry name" value="FLIPPASE KINASE 1-RELATED"/>
    <property type="match status" value="1"/>
</dbReference>
<dbReference type="AlphaFoldDB" id="A0A2J7ZJK5"/>
<dbReference type="Pfam" id="PF00069">
    <property type="entry name" value="Pkinase"/>
    <property type="match status" value="1"/>
</dbReference>
<dbReference type="EC" id="2.7.11.1" evidence="1"/>
<sequence>MLPFCFSTPAFAPDADSALLRARALNLGPELGQGSICRVFEAECPATQQRFAVKRVPLPAALAARRAVFERLAREAAAAAALAAAPGGPCTEIIVRHHACVYDSTEEELYRGPCLARLRRQHPGGQLPEARVRRIVAAVAAALGCLHGVGLLAVDLKAENVVSDPAEGDPDRVVLVDLDLCHDVAGGRNHCGAAAAAAAAAGDGSGAADAGAGGERRWGTLEYLSYEVMQDGAAAYSPASDWWALGVLSYELLYGRAPWSAPNLEALLHRVATFSPPFPGPEEGGPQVSPGMQQLVRSLLRHRPEVRLGSRGGVEEVLAHAALQASCGAA</sequence>
<evidence type="ECO:0000313" key="9">
    <source>
        <dbReference type="Proteomes" id="UP000236333"/>
    </source>
</evidence>